<evidence type="ECO:0000259" key="9">
    <source>
        <dbReference type="Pfam" id="PF12704"/>
    </source>
</evidence>
<feature type="transmembrane region" description="Helical" evidence="7">
    <location>
        <begin position="365"/>
        <end position="384"/>
    </location>
</feature>
<evidence type="ECO:0000256" key="7">
    <source>
        <dbReference type="SAM" id="Phobius"/>
    </source>
</evidence>
<comment type="similarity">
    <text evidence="6">Belongs to the ABC-4 integral membrane protein family.</text>
</comment>
<feature type="transmembrane region" description="Helical" evidence="7">
    <location>
        <begin position="278"/>
        <end position="303"/>
    </location>
</feature>
<proteinExistence type="inferred from homology"/>
<dbReference type="GO" id="GO:0022857">
    <property type="term" value="F:transmembrane transporter activity"/>
    <property type="evidence" value="ECO:0007669"/>
    <property type="project" value="TreeGrafter"/>
</dbReference>
<dbReference type="AlphaFoldDB" id="A0AA97A8C2"/>
<dbReference type="Pfam" id="PF02687">
    <property type="entry name" value="FtsX"/>
    <property type="match status" value="1"/>
</dbReference>
<name>A0AA97A8C2_9EURY</name>
<dbReference type="PANTHER" id="PTHR30572">
    <property type="entry name" value="MEMBRANE COMPONENT OF TRANSPORTER-RELATED"/>
    <property type="match status" value="1"/>
</dbReference>
<organism evidence="10 11">
    <name type="scientific">Methanimicrococcus stummii</name>
    <dbReference type="NCBI Taxonomy" id="3028294"/>
    <lineage>
        <taxon>Archaea</taxon>
        <taxon>Methanobacteriati</taxon>
        <taxon>Methanobacteriota</taxon>
        <taxon>Stenosarchaea group</taxon>
        <taxon>Methanomicrobia</taxon>
        <taxon>Methanosarcinales</taxon>
        <taxon>Methanosarcinaceae</taxon>
        <taxon>Methanimicrococcus</taxon>
    </lineage>
</organism>
<dbReference type="PANTHER" id="PTHR30572:SF4">
    <property type="entry name" value="ABC TRANSPORTER PERMEASE YTRF"/>
    <property type="match status" value="1"/>
</dbReference>
<dbReference type="KEGG" id="mees:MmiEs2_11110"/>
<keyword evidence="10" id="KW-0547">Nucleotide-binding</keyword>
<dbReference type="RefSeq" id="WP_316558904.1">
    <property type="nucleotide sequence ID" value="NZ_CP131062.1"/>
</dbReference>
<accession>A0AA97A8C2</accession>
<evidence type="ECO:0000256" key="2">
    <source>
        <dbReference type="ARBA" id="ARBA00022475"/>
    </source>
</evidence>
<evidence type="ECO:0000256" key="5">
    <source>
        <dbReference type="ARBA" id="ARBA00023136"/>
    </source>
</evidence>
<feature type="domain" description="ABC3 transporter permease C-terminal" evidence="8">
    <location>
        <begin position="283"/>
        <end position="395"/>
    </location>
</feature>
<dbReference type="EC" id="3.6.3.-" evidence="10"/>
<dbReference type="GO" id="GO:0005524">
    <property type="term" value="F:ATP binding"/>
    <property type="evidence" value="ECO:0007669"/>
    <property type="project" value="UniProtKB-KW"/>
</dbReference>
<feature type="domain" description="MacB-like periplasmic core" evidence="9">
    <location>
        <begin position="22"/>
        <end position="235"/>
    </location>
</feature>
<dbReference type="InterPro" id="IPR003838">
    <property type="entry name" value="ABC3_permease_C"/>
</dbReference>
<gene>
    <name evidence="10" type="primary">macB_4</name>
    <name evidence="10" type="ORF">MmiEs2_11110</name>
</gene>
<dbReference type="Proteomes" id="UP001302662">
    <property type="component" value="Chromosome"/>
</dbReference>
<evidence type="ECO:0000313" key="11">
    <source>
        <dbReference type="Proteomes" id="UP001302662"/>
    </source>
</evidence>
<keyword evidence="4 7" id="KW-1133">Transmembrane helix</keyword>
<keyword evidence="10" id="KW-0067">ATP-binding</keyword>
<keyword evidence="11" id="KW-1185">Reference proteome</keyword>
<dbReference type="GeneID" id="85197581"/>
<evidence type="ECO:0000256" key="6">
    <source>
        <dbReference type="ARBA" id="ARBA00038076"/>
    </source>
</evidence>
<protein>
    <submittedName>
        <fullName evidence="10">Macrolide export ATP-binding/permease protein MacB</fullName>
        <ecNumber evidence="10">3.6.3.-</ecNumber>
    </submittedName>
</protein>
<evidence type="ECO:0000259" key="8">
    <source>
        <dbReference type="Pfam" id="PF02687"/>
    </source>
</evidence>
<evidence type="ECO:0000313" key="10">
    <source>
        <dbReference type="EMBL" id="WNY28898.1"/>
    </source>
</evidence>
<evidence type="ECO:0000256" key="4">
    <source>
        <dbReference type="ARBA" id="ARBA00022989"/>
    </source>
</evidence>
<reference evidence="10 11" key="1">
    <citation type="submission" date="2023-07" db="EMBL/GenBank/DDBJ databases">
        <title>Closed genome sequence of Methanimicrococcus sp. Es2.</title>
        <authorList>
            <person name="Protasov E."/>
            <person name="Platt K."/>
            <person name="Reeh H."/>
            <person name="Poehlein A."/>
            <person name="Daniel R."/>
            <person name="Brune A."/>
        </authorList>
    </citation>
    <scope>NUCLEOTIDE SEQUENCE [LARGE SCALE GENOMIC DNA]</scope>
    <source>
        <strain evidence="10 11">Es2</strain>
    </source>
</reference>
<keyword evidence="2" id="KW-1003">Cell membrane</keyword>
<keyword evidence="5 7" id="KW-0472">Membrane</keyword>
<dbReference type="InterPro" id="IPR050250">
    <property type="entry name" value="Macrolide_Exporter_MacB"/>
</dbReference>
<feature type="transmembrane region" description="Helical" evidence="7">
    <location>
        <begin position="324"/>
        <end position="353"/>
    </location>
</feature>
<comment type="subcellular location">
    <subcellularLocation>
        <location evidence="1">Cell membrane</location>
        <topology evidence="1">Multi-pass membrane protein</topology>
    </subcellularLocation>
</comment>
<dbReference type="GO" id="GO:0016787">
    <property type="term" value="F:hydrolase activity"/>
    <property type="evidence" value="ECO:0007669"/>
    <property type="project" value="UniProtKB-KW"/>
</dbReference>
<dbReference type="Pfam" id="PF12704">
    <property type="entry name" value="MacB_PCD"/>
    <property type="match status" value="1"/>
</dbReference>
<keyword evidence="3 7" id="KW-0812">Transmembrane</keyword>
<evidence type="ECO:0000256" key="3">
    <source>
        <dbReference type="ARBA" id="ARBA00022692"/>
    </source>
</evidence>
<dbReference type="EMBL" id="CP131062">
    <property type="protein sequence ID" value="WNY28898.1"/>
    <property type="molecule type" value="Genomic_DNA"/>
</dbReference>
<feature type="transmembrane region" description="Helical" evidence="7">
    <location>
        <begin position="24"/>
        <end position="43"/>
    </location>
</feature>
<keyword evidence="10" id="KW-0378">Hydrolase</keyword>
<sequence>MISLSHCISMAVASLKSSKLRSGLTALGIIIGIAAVITVFTLGDSMSGYVNTQMDQGPPYIEIYSTKERIFYQQQADLVANTAGVESVTIEWGATSVVRFSNEEQNISIIGTNESMADVMEMNFTDGRFFTDKDSYVAVVGKGIAEDSFRNEIGVRSSVDISVYNYDTKDYVTESFQVIGIAGSDSELGYSYGQNSIFIPIQTMQKMSGRTDFNVMTAIVDDVNTINDTENEIKRRLARNLGVSERDIAENDSQVPFTTFNKIEMLEQFQTVTATLQYFLVGIGGISLIVGAVGIMNIMIVTVTERTKEIGTLKALGYSARDVLMMFVIESIIISILGGIIGTVVGLLAAYILTALLGVPMGFPVTSILAGVGLSVVVGVLAGAQPSYRAAKMNPVDALRDQ</sequence>
<dbReference type="GO" id="GO:0005886">
    <property type="term" value="C:plasma membrane"/>
    <property type="evidence" value="ECO:0007669"/>
    <property type="project" value="UniProtKB-SubCell"/>
</dbReference>
<dbReference type="InterPro" id="IPR025857">
    <property type="entry name" value="MacB_PCD"/>
</dbReference>
<evidence type="ECO:0000256" key="1">
    <source>
        <dbReference type="ARBA" id="ARBA00004651"/>
    </source>
</evidence>